<keyword evidence="3" id="KW-0815">Transposition</keyword>
<feature type="domain" description="Transposase IS4-like" evidence="7">
    <location>
        <begin position="209"/>
        <end position="350"/>
    </location>
</feature>
<dbReference type="AlphaFoldDB" id="A0A5B2ZEQ7"/>
<sequence>MRGADVTQESLFTVAKLADFVPANHPLRSIRELADEALRRMSGLFSALYADTGRASIAPEKLMRAQLLQLFYSIRSERMLMEQLHYNLLFRWFVGIAIDEPVWDHSVFSKNRDRLNGNEVASEFLAEVVRLAEKRGLMSDEHFSVDGTLLQAWASYKSFRPKDGTPKDPPGGGHRNAQPDFKGQKRRNETHESASDPDARLYRKGNTGAQLSYQAHVLMEHRSGLVRAACVTQASGHGERDAALAMLGSLRGRRRRTLAADKGYDTADFVAGCRAMGITPHVAQNTSHRRSAIDGRTTRHAGYAISLRTRAWIETHFGWLKAAAGMRQVKQRGLTKVEVLFQLAMAASNLVRLPKLIAAGAA</sequence>
<protein>
    <submittedName>
        <fullName evidence="9">IS5 family transposase</fullName>
    </submittedName>
</protein>
<reference evidence="9 10" key="1">
    <citation type="submission" date="2019-09" db="EMBL/GenBank/DDBJ databases">
        <title>Arenimonas chukotkensis sp. nov., a bacterium isolated from Chukotka hot spring, Arctic region, Russia.</title>
        <authorList>
            <person name="Zayulina K.S."/>
            <person name="Prokofeva M.I."/>
            <person name="Elcheninov A.G."/>
            <person name="Novikov A."/>
            <person name="Kochetkova T.V."/>
            <person name="Kublanov I.V."/>
        </authorList>
    </citation>
    <scope>NUCLEOTIDE SEQUENCE [LARGE SCALE GENOMIC DNA]</scope>
    <source>
        <strain evidence="9 10">3729k</strain>
    </source>
</reference>
<evidence type="ECO:0000256" key="6">
    <source>
        <dbReference type="SAM" id="MobiDB-lite"/>
    </source>
</evidence>
<evidence type="ECO:0000256" key="5">
    <source>
        <dbReference type="ARBA" id="ARBA00023172"/>
    </source>
</evidence>
<comment type="similarity">
    <text evidence="2">Belongs to the transposase 11 family.</text>
</comment>
<keyword evidence="5" id="KW-0233">DNA recombination</keyword>
<accession>A0A5B2ZEQ7</accession>
<evidence type="ECO:0000256" key="2">
    <source>
        <dbReference type="ARBA" id="ARBA00010075"/>
    </source>
</evidence>
<dbReference type="InterPro" id="IPR002559">
    <property type="entry name" value="Transposase_11"/>
</dbReference>
<dbReference type="EMBL" id="VUOD01000002">
    <property type="protein sequence ID" value="KAA2285680.1"/>
    <property type="molecule type" value="Genomic_DNA"/>
</dbReference>
<evidence type="ECO:0000256" key="4">
    <source>
        <dbReference type="ARBA" id="ARBA00023125"/>
    </source>
</evidence>
<proteinExistence type="inferred from homology"/>
<dbReference type="GO" id="GO:0006313">
    <property type="term" value="P:DNA transposition"/>
    <property type="evidence" value="ECO:0007669"/>
    <property type="project" value="InterPro"/>
</dbReference>
<feature type="region of interest" description="Disordered" evidence="6">
    <location>
        <begin position="160"/>
        <end position="202"/>
    </location>
</feature>
<evidence type="ECO:0000313" key="9">
    <source>
        <dbReference type="EMBL" id="KAA2285680.1"/>
    </source>
</evidence>
<keyword evidence="4" id="KW-0238">DNA-binding</keyword>
<gene>
    <name evidence="9" type="ORF">F0415_03380</name>
</gene>
<dbReference type="GO" id="GO:0003677">
    <property type="term" value="F:DNA binding"/>
    <property type="evidence" value="ECO:0007669"/>
    <property type="project" value="UniProtKB-KW"/>
</dbReference>
<evidence type="ECO:0000256" key="1">
    <source>
        <dbReference type="ARBA" id="ARBA00003544"/>
    </source>
</evidence>
<feature type="compositionally biased region" description="Basic and acidic residues" evidence="6">
    <location>
        <begin position="182"/>
        <end position="201"/>
    </location>
</feature>
<dbReference type="PANTHER" id="PTHR35604">
    <property type="entry name" value="TRANSPOSASE INSH FOR INSERTION SEQUENCE ELEMENT IS5A-RELATED"/>
    <property type="match status" value="1"/>
</dbReference>
<dbReference type="RefSeq" id="WP_149859781.1">
    <property type="nucleotide sequence ID" value="NZ_VUOD01000002.1"/>
</dbReference>
<evidence type="ECO:0000259" key="7">
    <source>
        <dbReference type="Pfam" id="PF01609"/>
    </source>
</evidence>
<dbReference type="Proteomes" id="UP000322165">
    <property type="component" value="Unassembled WGS sequence"/>
</dbReference>
<organism evidence="9 10">
    <name type="scientific">Arenimonas fontis</name>
    <dbReference type="NCBI Taxonomy" id="2608255"/>
    <lineage>
        <taxon>Bacteria</taxon>
        <taxon>Pseudomonadati</taxon>
        <taxon>Pseudomonadota</taxon>
        <taxon>Gammaproteobacteria</taxon>
        <taxon>Lysobacterales</taxon>
        <taxon>Lysobacteraceae</taxon>
        <taxon>Arenimonas</taxon>
    </lineage>
</organism>
<dbReference type="PANTHER" id="PTHR35604:SF2">
    <property type="entry name" value="TRANSPOSASE INSH FOR INSERTION SEQUENCE ELEMENT IS5A-RELATED"/>
    <property type="match status" value="1"/>
</dbReference>
<dbReference type="InterPro" id="IPR008490">
    <property type="entry name" value="Transposase_InsH_N"/>
</dbReference>
<evidence type="ECO:0000259" key="8">
    <source>
        <dbReference type="Pfam" id="PF05598"/>
    </source>
</evidence>
<dbReference type="NCBIfam" id="NF033581">
    <property type="entry name" value="transpos_IS5_4"/>
    <property type="match status" value="1"/>
</dbReference>
<dbReference type="InterPro" id="IPR047959">
    <property type="entry name" value="Transpos_IS5"/>
</dbReference>
<dbReference type="Pfam" id="PF01609">
    <property type="entry name" value="DDE_Tnp_1"/>
    <property type="match status" value="1"/>
</dbReference>
<name>A0A5B2ZEQ7_9GAMM</name>
<dbReference type="GO" id="GO:0004803">
    <property type="term" value="F:transposase activity"/>
    <property type="evidence" value="ECO:0007669"/>
    <property type="project" value="InterPro"/>
</dbReference>
<comment type="caution">
    <text evidence="9">The sequence shown here is derived from an EMBL/GenBank/DDBJ whole genome shotgun (WGS) entry which is preliminary data.</text>
</comment>
<feature type="domain" description="Transposase InsH N-terminal" evidence="8">
    <location>
        <begin position="17"/>
        <end position="114"/>
    </location>
</feature>
<comment type="function">
    <text evidence="1">Involved in the transposition of the insertion sequence IS5.</text>
</comment>
<dbReference type="Pfam" id="PF05598">
    <property type="entry name" value="DUF772"/>
    <property type="match status" value="1"/>
</dbReference>
<evidence type="ECO:0000313" key="10">
    <source>
        <dbReference type="Proteomes" id="UP000322165"/>
    </source>
</evidence>
<keyword evidence="10" id="KW-1185">Reference proteome</keyword>
<evidence type="ECO:0000256" key="3">
    <source>
        <dbReference type="ARBA" id="ARBA00022578"/>
    </source>
</evidence>
<reference evidence="9 10" key="2">
    <citation type="submission" date="2019-09" db="EMBL/GenBank/DDBJ databases">
        <authorList>
            <person name="Mazur A."/>
        </authorList>
    </citation>
    <scope>NUCLEOTIDE SEQUENCE [LARGE SCALE GENOMIC DNA]</scope>
    <source>
        <strain evidence="9 10">3729k</strain>
    </source>
</reference>